<dbReference type="EMBL" id="CAUYUJ010019304">
    <property type="protein sequence ID" value="CAK0890142.1"/>
    <property type="molecule type" value="Genomic_DNA"/>
</dbReference>
<reference evidence="2" key="1">
    <citation type="submission" date="2023-10" db="EMBL/GenBank/DDBJ databases">
        <authorList>
            <person name="Chen Y."/>
            <person name="Shah S."/>
            <person name="Dougan E. K."/>
            <person name="Thang M."/>
            <person name="Chan C."/>
        </authorList>
    </citation>
    <scope>NUCLEOTIDE SEQUENCE [LARGE SCALE GENOMIC DNA]</scope>
</reference>
<protein>
    <recommendedName>
        <fullName evidence="4">RRM domain-containing protein</fullName>
    </recommendedName>
</protein>
<accession>A0ABN9WTL5</accession>
<evidence type="ECO:0000313" key="3">
    <source>
        <dbReference type="Proteomes" id="UP001189429"/>
    </source>
</evidence>
<evidence type="ECO:0008006" key="4">
    <source>
        <dbReference type="Google" id="ProtNLM"/>
    </source>
</evidence>
<dbReference type="Proteomes" id="UP001189429">
    <property type="component" value="Unassembled WGS sequence"/>
</dbReference>
<dbReference type="SUPFAM" id="SSF54928">
    <property type="entry name" value="RNA-binding domain, RBD"/>
    <property type="match status" value="1"/>
</dbReference>
<dbReference type="Gene3D" id="3.30.70.330">
    <property type="match status" value="1"/>
</dbReference>
<evidence type="ECO:0000256" key="1">
    <source>
        <dbReference type="SAM" id="MobiDB-lite"/>
    </source>
</evidence>
<keyword evidence="3" id="KW-1185">Reference proteome</keyword>
<gene>
    <name evidence="2" type="ORF">PCOR1329_LOCUS70442</name>
</gene>
<proteinExistence type="predicted"/>
<name>A0ABN9WTL5_9DINO</name>
<sequence length="214" mass="23546">MSRPNFEVSEKNLQLVAKLLGCNFNYLITTQIDDSNDLEILPQVDKIRTEEVDRRISDMLDRIEKIRLVHEQSRARHRKEEDLRDDPSAVVVLSPVPEGMSDEDLAATFSVHGRVRRIDRDGGQAFVQLGLRAQAEAAVAALRSSNAFGDHVRMWTRGEEAETLQSDSWRVGLAGDEQVVPESRQQGDAGLAAPGGKGKAVPHKGKGKGAAAAW</sequence>
<dbReference type="InterPro" id="IPR012677">
    <property type="entry name" value="Nucleotide-bd_a/b_plait_sf"/>
</dbReference>
<comment type="caution">
    <text evidence="2">The sequence shown here is derived from an EMBL/GenBank/DDBJ whole genome shotgun (WGS) entry which is preliminary data.</text>
</comment>
<dbReference type="InterPro" id="IPR035979">
    <property type="entry name" value="RBD_domain_sf"/>
</dbReference>
<organism evidence="2 3">
    <name type="scientific">Prorocentrum cordatum</name>
    <dbReference type="NCBI Taxonomy" id="2364126"/>
    <lineage>
        <taxon>Eukaryota</taxon>
        <taxon>Sar</taxon>
        <taxon>Alveolata</taxon>
        <taxon>Dinophyceae</taxon>
        <taxon>Prorocentrales</taxon>
        <taxon>Prorocentraceae</taxon>
        <taxon>Prorocentrum</taxon>
    </lineage>
</organism>
<feature type="region of interest" description="Disordered" evidence="1">
    <location>
        <begin position="181"/>
        <end position="214"/>
    </location>
</feature>
<evidence type="ECO:0000313" key="2">
    <source>
        <dbReference type="EMBL" id="CAK0890142.1"/>
    </source>
</evidence>